<name>A0A512C5I8_9BACT</name>
<evidence type="ECO:0000313" key="1">
    <source>
        <dbReference type="EMBL" id="GEO19483.1"/>
    </source>
</evidence>
<organism evidence="1 2">
    <name type="scientific">Cyclobacterium qasimii</name>
    <dbReference type="NCBI Taxonomy" id="1350429"/>
    <lineage>
        <taxon>Bacteria</taxon>
        <taxon>Pseudomonadati</taxon>
        <taxon>Bacteroidota</taxon>
        <taxon>Cytophagia</taxon>
        <taxon>Cytophagales</taxon>
        <taxon>Cyclobacteriaceae</taxon>
        <taxon>Cyclobacterium</taxon>
    </lineage>
</organism>
<proteinExistence type="predicted"/>
<dbReference type="EMBL" id="BJYV01000001">
    <property type="protein sequence ID" value="GEO19483.1"/>
    <property type="molecule type" value="Genomic_DNA"/>
</dbReference>
<accession>A0A512C5I8</accession>
<keyword evidence="2" id="KW-1185">Reference proteome</keyword>
<sequence>MLKSRLIFGFILCLFFSCKSGNEQKIIGEWKLDSAYYHYNQFDFSSEGWHQEEIYKFLPSGEAITSAVNASVSNKYSIKDNRLNYFDANGGLVNVYEILSINAENMVLRMEKKPLFKGANQNRFEIRYFSKVN</sequence>
<comment type="caution">
    <text evidence="1">The sequence shown here is derived from an EMBL/GenBank/DDBJ whole genome shotgun (WGS) entry which is preliminary data.</text>
</comment>
<dbReference type="Proteomes" id="UP000321301">
    <property type="component" value="Unassembled WGS sequence"/>
</dbReference>
<reference evidence="1 2" key="1">
    <citation type="submission" date="2019-07" db="EMBL/GenBank/DDBJ databases">
        <title>Whole genome shotgun sequence of Cyclobacterium qasimii NBRC 106168.</title>
        <authorList>
            <person name="Hosoyama A."/>
            <person name="Uohara A."/>
            <person name="Ohji S."/>
            <person name="Ichikawa N."/>
        </authorList>
    </citation>
    <scope>NUCLEOTIDE SEQUENCE [LARGE SCALE GENOMIC DNA]</scope>
    <source>
        <strain evidence="1 2">NBRC 106168</strain>
    </source>
</reference>
<evidence type="ECO:0008006" key="3">
    <source>
        <dbReference type="Google" id="ProtNLM"/>
    </source>
</evidence>
<dbReference type="RefSeq" id="WP_020891558.1">
    <property type="nucleotide sequence ID" value="NZ_BJYV01000001.1"/>
</dbReference>
<gene>
    <name evidence="1" type="ORF">CQA01_00170</name>
</gene>
<evidence type="ECO:0000313" key="2">
    <source>
        <dbReference type="Proteomes" id="UP000321301"/>
    </source>
</evidence>
<protein>
    <recommendedName>
        <fullName evidence="3">Lipocalin-like domain-containing protein</fullName>
    </recommendedName>
</protein>
<dbReference type="AlphaFoldDB" id="A0A512C5I8"/>
<dbReference type="PROSITE" id="PS51257">
    <property type="entry name" value="PROKAR_LIPOPROTEIN"/>
    <property type="match status" value="1"/>
</dbReference>